<proteinExistence type="predicted"/>
<feature type="chain" id="PRO_5045793397" description="OmpH family outer membrane protein" evidence="1">
    <location>
        <begin position="26"/>
        <end position="153"/>
    </location>
</feature>
<reference evidence="2 3" key="1">
    <citation type="submission" date="2020-08" db="EMBL/GenBank/DDBJ databases">
        <title>A Genomic Blueprint of the Chicken Gut Microbiome.</title>
        <authorList>
            <person name="Gilroy R."/>
            <person name="Ravi A."/>
            <person name="Getino M."/>
            <person name="Pursley I."/>
            <person name="Horton D.L."/>
            <person name="Alikhan N.-F."/>
            <person name="Baker D."/>
            <person name="Gharbi K."/>
            <person name="Hall N."/>
            <person name="Watson M."/>
            <person name="Adriaenssens E.M."/>
            <person name="Foster-Nyarko E."/>
            <person name="Jarju S."/>
            <person name="Secka A."/>
            <person name="Antonio M."/>
            <person name="Oren A."/>
            <person name="Chaudhuri R."/>
            <person name="La Ragione R.M."/>
            <person name="Hildebrand F."/>
            <person name="Pallen M.J."/>
        </authorList>
    </citation>
    <scope>NUCLEOTIDE SEQUENCE [LARGE SCALE GENOMIC DNA]</scope>
    <source>
        <strain evidence="2 3">Sa1BUA13</strain>
    </source>
</reference>
<gene>
    <name evidence="2" type="ORF">H9630_07615</name>
</gene>
<organism evidence="2 3">
    <name type="scientific">Planococcus wigleyi</name>
    <dbReference type="NCBI Taxonomy" id="2762216"/>
    <lineage>
        <taxon>Bacteria</taxon>
        <taxon>Bacillati</taxon>
        <taxon>Bacillota</taxon>
        <taxon>Bacilli</taxon>
        <taxon>Bacillales</taxon>
        <taxon>Caryophanaceae</taxon>
        <taxon>Planococcus</taxon>
    </lineage>
</organism>
<evidence type="ECO:0000313" key="3">
    <source>
        <dbReference type="Proteomes" id="UP000658980"/>
    </source>
</evidence>
<keyword evidence="1" id="KW-0732">Signal</keyword>
<comment type="caution">
    <text evidence="2">The sequence shown here is derived from an EMBL/GenBank/DDBJ whole genome shotgun (WGS) entry which is preliminary data.</text>
</comment>
<protein>
    <recommendedName>
        <fullName evidence="4">OmpH family outer membrane protein</fullName>
    </recommendedName>
</protein>
<sequence length="153" mass="16857">MFKKSLIAVLFSFIMAIVLGTSAFAVNNGEVLKADVTTEMTPEIASALLEVESTNAKIHTEIDKAVAKSEKMHTKFLEQQAKQTDPAKQAKLKADYDKKYEKLIADLKTKAEKMTLKGIEKAEKAGLVVEIEFVEVSFPKGPESIDPILVVGW</sequence>
<evidence type="ECO:0000256" key="1">
    <source>
        <dbReference type="SAM" id="SignalP"/>
    </source>
</evidence>
<dbReference type="EMBL" id="JACSPU010000002">
    <property type="protein sequence ID" value="MBD8014688.1"/>
    <property type="molecule type" value="Genomic_DNA"/>
</dbReference>
<feature type="signal peptide" evidence="1">
    <location>
        <begin position="1"/>
        <end position="25"/>
    </location>
</feature>
<keyword evidence="3" id="KW-1185">Reference proteome</keyword>
<evidence type="ECO:0008006" key="4">
    <source>
        <dbReference type="Google" id="ProtNLM"/>
    </source>
</evidence>
<accession>A0ABR8WCE1</accession>
<dbReference type="Proteomes" id="UP000658980">
    <property type="component" value="Unassembled WGS sequence"/>
</dbReference>
<evidence type="ECO:0000313" key="2">
    <source>
        <dbReference type="EMBL" id="MBD8014688.1"/>
    </source>
</evidence>
<name>A0ABR8WCE1_9BACL</name>
<dbReference type="RefSeq" id="WP_191714894.1">
    <property type="nucleotide sequence ID" value="NZ_JACSPU010000002.1"/>
</dbReference>